<dbReference type="GO" id="GO:0006260">
    <property type="term" value="P:DNA replication"/>
    <property type="evidence" value="ECO:0007669"/>
    <property type="project" value="UniProtKB-UniRule"/>
</dbReference>
<reference evidence="5 6" key="1">
    <citation type="submission" date="2024-02" db="EMBL/GenBank/DDBJ databases">
        <title>Chromosome-scale genome assembly of the rough periwinkle Littorina saxatilis.</title>
        <authorList>
            <person name="De Jode A."/>
            <person name="Faria R."/>
            <person name="Formenti G."/>
            <person name="Sims Y."/>
            <person name="Smith T.P."/>
            <person name="Tracey A."/>
            <person name="Wood J.M.D."/>
            <person name="Zagrodzka Z.B."/>
            <person name="Johannesson K."/>
            <person name="Butlin R.K."/>
            <person name="Leder E.H."/>
        </authorList>
    </citation>
    <scope>NUCLEOTIDE SEQUENCE [LARGE SCALE GENOMIC DNA]</scope>
    <source>
        <strain evidence="5">Snail1</strain>
        <tissue evidence="5">Muscle</tissue>
    </source>
</reference>
<dbReference type="GO" id="GO:0005664">
    <property type="term" value="C:nuclear origin of replication recognition complex"/>
    <property type="evidence" value="ECO:0007669"/>
    <property type="project" value="UniProtKB-UniRule"/>
</dbReference>
<protein>
    <recommendedName>
        <fullName evidence="1 2">Origin recognition complex subunit 2</fullName>
    </recommendedName>
</protein>
<dbReference type="InterPro" id="IPR007220">
    <property type="entry name" value="ORC2"/>
</dbReference>
<gene>
    <name evidence="5" type="ORF">V1264_008356</name>
</gene>
<feature type="domain" description="Origin recognition complex subunit 2 RecA-like" evidence="4">
    <location>
        <begin position="261"/>
        <end position="360"/>
    </location>
</feature>
<evidence type="ECO:0000259" key="4">
    <source>
        <dbReference type="Pfam" id="PF04084"/>
    </source>
</evidence>
<feature type="region of interest" description="Disordered" evidence="3">
    <location>
        <begin position="28"/>
        <end position="202"/>
    </location>
</feature>
<keyword evidence="2" id="KW-0539">Nucleus</keyword>
<dbReference type="PANTHER" id="PTHR14052:SF0">
    <property type="entry name" value="ORIGIN RECOGNITION COMPLEX SUBUNIT 2"/>
    <property type="match status" value="1"/>
</dbReference>
<dbReference type="Proteomes" id="UP001374579">
    <property type="component" value="Unassembled WGS sequence"/>
</dbReference>
<keyword evidence="2" id="KW-0235">DNA replication</keyword>
<dbReference type="EMBL" id="JBAMIC010000021">
    <property type="protein sequence ID" value="KAK7092640.1"/>
    <property type="molecule type" value="Genomic_DNA"/>
</dbReference>
<proteinExistence type="inferred from homology"/>
<comment type="caution">
    <text evidence="5">The sequence shown here is derived from an EMBL/GenBank/DDBJ whole genome shotgun (WGS) entry which is preliminary data.</text>
</comment>
<comment type="subunit">
    <text evidence="2">Component of the origin recognition complex (ORC).</text>
</comment>
<accession>A0AAN9ASU3</accession>
<evidence type="ECO:0000313" key="5">
    <source>
        <dbReference type="EMBL" id="KAK7092640.1"/>
    </source>
</evidence>
<sequence length="380" mass="42433">MQKERKKSVSVTFVNDEDVVQHILHIEDKKSGRGRKASKRSLSYSTGVDSSGRKKKLTDCDAVEGSSDEEDDNPSHLSALTLQDEGIGGKEVFSFRTPKKSGQMALKASESMGCLSPKTPQSSKGQKKGKGQSDRLPTTPQCRNKRASDQHKVPQTTTPYRLRKRNAADDSSDEDSVGDDSSDEESDNEAEDMEVDQGNRKGKTAAPMELTSNAEQYFDLHAAGVVTSDRTLSRLDLPQMDIQVLRETLEKSGNNHDRQCKTLCTKHHQLFKQWMLKMCNGFNILLYGLGSKRDLLEQFRKQHLSHFSHLVVNGYFPSLTIKQILTSITEDIVGHQGSFRSPLDQVEFIKQHFENQGEDDKGSVSIIDLCTGRSSHINCI</sequence>
<name>A0AAN9ASU3_9CAEN</name>
<keyword evidence="6" id="KW-1185">Reference proteome</keyword>
<comment type="subcellular location">
    <subcellularLocation>
        <location evidence="2">Nucleus</location>
    </subcellularLocation>
</comment>
<evidence type="ECO:0000256" key="1">
    <source>
        <dbReference type="ARBA" id="ARBA00019080"/>
    </source>
</evidence>
<dbReference type="Pfam" id="PF04084">
    <property type="entry name" value="RecA-like_ORC2"/>
    <property type="match status" value="1"/>
</dbReference>
<comment type="function">
    <text evidence="2">Component of the origin recognition complex (ORC) that binds origins of replication. DNA-binding is ATP-dependent. ORC is required to assemble the pre-replication complex necessary to initiate DNA replication.</text>
</comment>
<comment type="similarity">
    <text evidence="2">Belongs to the ORC2 family.</text>
</comment>
<organism evidence="5 6">
    <name type="scientific">Littorina saxatilis</name>
    <dbReference type="NCBI Taxonomy" id="31220"/>
    <lineage>
        <taxon>Eukaryota</taxon>
        <taxon>Metazoa</taxon>
        <taxon>Spiralia</taxon>
        <taxon>Lophotrochozoa</taxon>
        <taxon>Mollusca</taxon>
        <taxon>Gastropoda</taxon>
        <taxon>Caenogastropoda</taxon>
        <taxon>Littorinimorpha</taxon>
        <taxon>Littorinoidea</taxon>
        <taxon>Littorinidae</taxon>
        <taxon>Littorina</taxon>
    </lineage>
</organism>
<evidence type="ECO:0000256" key="3">
    <source>
        <dbReference type="SAM" id="MobiDB-lite"/>
    </source>
</evidence>
<feature type="compositionally biased region" description="Acidic residues" evidence="3">
    <location>
        <begin position="170"/>
        <end position="195"/>
    </location>
</feature>
<evidence type="ECO:0000256" key="2">
    <source>
        <dbReference type="RuleBase" id="RU368084"/>
    </source>
</evidence>
<dbReference type="InterPro" id="IPR056772">
    <property type="entry name" value="RecA-like_ORC2"/>
</dbReference>
<dbReference type="AlphaFoldDB" id="A0AAN9ASU3"/>
<dbReference type="GO" id="GO:0003688">
    <property type="term" value="F:DNA replication origin binding"/>
    <property type="evidence" value="ECO:0007669"/>
    <property type="project" value="UniProtKB-UniRule"/>
</dbReference>
<evidence type="ECO:0000313" key="6">
    <source>
        <dbReference type="Proteomes" id="UP001374579"/>
    </source>
</evidence>
<dbReference type="PANTHER" id="PTHR14052">
    <property type="entry name" value="ORIGIN RECOGNITION COMPLEX SUBUNIT 2"/>
    <property type="match status" value="1"/>
</dbReference>